<dbReference type="SUPFAM" id="SSF49299">
    <property type="entry name" value="PKD domain"/>
    <property type="match status" value="7"/>
</dbReference>
<dbReference type="PROSITE" id="PS50093">
    <property type="entry name" value="PKD"/>
    <property type="match status" value="7"/>
</dbReference>
<dbReference type="Pfam" id="PF18911">
    <property type="entry name" value="PKD_4"/>
    <property type="match status" value="6"/>
</dbReference>
<reference evidence="8" key="1">
    <citation type="submission" date="2022-10" db="EMBL/GenBank/DDBJ databases">
        <title>Chitinophaga sp. nov., isolated from soil.</title>
        <authorList>
            <person name="Jeon C.O."/>
        </authorList>
    </citation>
    <scope>NUCLEOTIDE SEQUENCE</scope>
    <source>
        <strain evidence="8">R8</strain>
    </source>
</reference>
<evidence type="ECO:0000256" key="1">
    <source>
        <dbReference type="ARBA" id="ARBA00004141"/>
    </source>
</evidence>
<sequence length="940" mass="100524">MCKVFSSLLGFTLLGAKASGQQAGFTYTASPASNCAPATFTFSNTTTGYPISYTWSFGDGRTSKQKDPVITYSTPGTYTITLTAYYQATTSNISSVVTVNGITAADFAANDRTGCGSYTVTFTNLTPGATSSTWDFGDGTGVTVNTPTVQHQYNAADTFDVVLTTTNANGCSQTVRKNDYIIIRTPALDLANNTREGCIPFNAQFNAVSSNIDSDPVTTYAWNFGDGISQTTATPAVNHAYTTAGTYNVSLTITTQQGCTATRTFNQHIRTGTAPTGVSFTATPAVTCAATPVRLLASATNATHYNWDFGDGITRQGTEADITRNFVQTGNLAVNLRAGNNGCYVNAAPVNVQIGASVARFTYARSCNNKSLYQFNNTSIGDPTDTYEWDFGDNTPLEANASPQHLYTAEGTYTVRLSVRNAGNGCVSTTFQTVRVFIADFNTGVSTVCRGTSVPFGVVHVPSSLVTNYSWHFGDGTVLNTTAVDITKTFNAVGTYTDTLIISYNDAAYCRDTIVKQNHVSVIAPVAAFTMNTPACEGKPVTFNNTSIPSPSIPFTNWSWNLGNGTQSALQTPAATTYNNSGQFPVKLVVTDARNCRDSVTQQVTISSTPFMQIYAPGTKLCEGASLTLQAVTDAPLQWTTAYNIGCNNCANPVITPLRDTQYIAVATNAAGCTAADTVAITVVPAVTLTVNADTAVCQGASVQLRATGGSIYAWTSDQGEINGATSASPIVTPTQNTTYTVAARNDQSCPAVIADVTVEVKPVPTLDAGRNQFVTVGSVINLNATYSADVVKWEWTPSTYIDCATCPVTTATPREHMTYSMTVTNNAGCTKTDVLDVRLLCDQSVVFIPTGFTPNGDGQNDIFYIRGKGVKQIRYLRIFNRWGQEVFKRERFNIDDINAGWNGILNGKALQQDVYVYMIEAICDSNDIFQMKGNISLIR</sequence>
<dbReference type="SMART" id="SM00089">
    <property type="entry name" value="PKD"/>
    <property type="match status" value="7"/>
</dbReference>
<evidence type="ECO:0000259" key="7">
    <source>
        <dbReference type="PROSITE" id="PS50093"/>
    </source>
</evidence>
<feature type="domain" description="PKD" evidence="7">
    <location>
        <begin position="469"/>
        <end position="503"/>
    </location>
</feature>
<keyword evidence="9" id="KW-1185">Reference proteome</keyword>
<feature type="domain" description="PKD" evidence="7">
    <location>
        <begin position="126"/>
        <end position="170"/>
    </location>
</feature>
<evidence type="ECO:0000256" key="6">
    <source>
        <dbReference type="SAM" id="SignalP"/>
    </source>
</evidence>
<dbReference type="RefSeq" id="WP_264281626.1">
    <property type="nucleotide sequence ID" value="NZ_CP107006.1"/>
</dbReference>
<dbReference type="InterPro" id="IPR000601">
    <property type="entry name" value="PKD_dom"/>
</dbReference>
<dbReference type="EMBL" id="CP107006">
    <property type="protein sequence ID" value="UYQ93578.1"/>
    <property type="molecule type" value="Genomic_DNA"/>
</dbReference>
<evidence type="ECO:0000256" key="2">
    <source>
        <dbReference type="ARBA" id="ARBA00022692"/>
    </source>
</evidence>
<feature type="domain" description="PKD" evidence="7">
    <location>
        <begin position="305"/>
        <end position="361"/>
    </location>
</feature>
<dbReference type="CDD" id="cd00146">
    <property type="entry name" value="PKD"/>
    <property type="match status" value="5"/>
</dbReference>
<feature type="chain" id="PRO_5045307299" evidence="6">
    <location>
        <begin position="19"/>
        <end position="940"/>
    </location>
</feature>
<evidence type="ECO:0000256" key="4">
    <source>
        <dbReference type="ARBA" id="ARBA00022989"/>
    </source>
</evidence>
<comment type="subcellular location">
    <subcellularLocation>
        <location evidence="1">Membrane</location>
        <topology evidence="1">Multi-pass membrane protein</topology>
    </subcellularLocation>
</comment>
<name>A0ABY6J1N0_9BACT</name>
<dbReference type="Pfam" id="PF13585">
    <property type="entry name" value="CHU_C"/>
    <property type="match status" value="1"/>
</dbReference>
<feature type="signal peptide" evidence="6">
    <location>
        <begin position="1"/>
        <end position="18"/>
    </location>
</feature>
<feature type="domain" description="PKD" evidence="7">
    <location>
        <begin position="524"/>
        <end position="606"/>
    </location>
</feature>
<dbReference type="NCBIfam" id="TIGR04131">
    <property type="entry name" value="Bac_Flav_CTERM"/>
    <property type="match status" value="1"/>
</dbReference>
<dbReference type="InterPro" id="IPR035986">
    <property type="entry name" value="PKD_dom_sf"/>
</dbReference>
<evidence type="ECO:0000313" key="8">
    <source>
        <dbReference type="EMBL" id="UYQ93578.1"/>
    </source>
</evidence>
<keyword evidence="3" id="KW-0677">Repeat</keyword>
<dbReference type="Proteomes" id="UP001162741">
    <property type="component" value="Chromosome"/>
</dbReference>
<evidence type="ECO:0000256" key="5">
    <source>
        <dbReference type="ARBA" id="ARBA00023136"/>
    </source>
</evidence>
<keyword evidence="5" id="KW-0472">Membrane</keyword>
<keyword evidence="2" id="KW-0812">Transmembrane</keyword>
<evidence type="ECO:0000313" key="9">
    <source>
        <dbReference type="Proteomes" id="UP001162741"/>
    </source>
</evidence>
<dbReference type="Pfam" id="PF00801">
    <property type="entry name" value="PKD"/>
    <property type="match status" value="1"/>
</dbReference>
<dbReference type="InterPro" id="IPR013783">
    <property type="entry name" value="Ig-like_fold"/>
</dbReference>
<keyword evidence="4" id="KW-1133">Transmembrane helix</keyword>
<evidence type="ECO:0000256" key="3">
    <source>
        <dbReference type="ARBA" id="ARBA00022737"/>
    </source>
</evidence>
<feature type="domain" description="PKD" evidence="7">
    <location>
        <begin position="23"/>
        <end position="99"/>
    </location>
</feature>
<gene>
    <name evidence="8" type="ORF">MKQ68_00490</name>
</gene>
<keyword evidence="6" id="KW-0732">Signal</keyword>
<accession>A0ABY6J1N0</accession>
<organism evidence="8 9">
    <name type="scientific">Chitinophaga horti</name>
    <dbReference type="NCBI Taxonomy" id="2920382"/>
    <lineage>
        <taxon>Bacteria</taxon>
        <taxon>Pseudomonadati</taxon>
        <taxon>Bacteroidota</taxon>
        <taxon>Chitinophagia</taxon>
        <taxon>Chitinophagales</taxon>
        <taxon>Chitinophagaceae</taxon>
        <taxon>Chitinophaga</taxon>
    </lineage>
</organism>
<dbReference type="Gene3D" id="2.60.40.10">
    <property type="entry name" value="Immunoglobulins"/>
    <property type="match status" value="7"/>
</dbReference>
<dbReference type="InterPro" id="IPR022409">
    <property type="entry name" value="PKD/Chitinase_dom"/>
</dbReference>
<dbReference type="InterPro" id="IPR026341">
    <property type="entry name" value="T9SS_type_B"/>
</dbReference>
<protein>
    <submittedName>
        <fullName evidence="8">PKD domain-containing protein</fullName>
    </submittedName>
</protein>
<feature type="domain" description="PKD" evidence="7">
    <location>
        <begin position="215"/>
        <end position="276"/>
    </location>
</feature>
<dbReference type="PANTHER" id="PTHR46730:SF4">
    <property type="entry name" value="POLYCYSTIC KIDNEY DISEASE PROTEIN 1-LIKE 1"/>
    <property type="match status" value="1"/>
</dbReference>
<proteinExistence type="predicted"/>
<dbReference type="PANTHER" id="PTHR46730">
    <property type="entry name" value="POLYCYSTIN-1"/>
    <property type="match status" value="1"/>
</dbReference>
<feature type="domain" description="PKD" evidence="7">
    <location>
        <begin position="375"/>
        <end position="430"/>
    </location>
</feature>